<dbReference type="InterPro" id="IPR056884">
    <property type="entry name" value="NPHP3-like_N"/>
</dbReference>
<dbReference type="PROSITE" id="PS50837">
    <property type="entry name" value="NACHT"/>
    <property type="match status" value="1"/>
</dbReference>
<dbReference type="GeneID" id="43601341"/>
<dbReference type="SMART" id="SM00248">
    <property type="entry name" value="ANK"/>
    <property type="match status" value="14"/>
</dbReference>
<dbReference type="PROSITE" id="PS50297">
    <property type="entry name" value="ANK_REP_REGION"/>
    <property type="match status" value="1"/>
</dbReference>
<feature type="repeat" description="ANK" evidence="2">
    <location>
        <begin position="1211"/>
        <end position="1240"/>
    </location>
</feature>
<dbReference type="EMBL" id="NPIC01000009">
    <property type="protein sequence ID" value="RDL33053.1"/>
    <property type="molecule type" value="Genomic_DNA"/>
</dbReference>
<evidence type="ECO:0000256" key="1">
    <source>
        <dbReference type="ARBA" id="ARBA00022737"/>
    </source>
</evidence>
<dbReference type="Gene3D" id="3.40.50.300">
    <property type="entry name" value="P-loop containing nucleotide triphosphate hydrolases"/>
    <property type="match status" value="1"/>
</dbReference>
<feature type="repeat" description="ANK" evidence="2">
    <location>
        <begin position="1410"/>
        <end position="1442"/>
    </location>
</feature>
<dbReference type="InterPro" id="IPR002110">
    <property type="entry name" value="Ankyrin_rpt"/>
</dbReference>
<dbReference type="RefSeq" id="XP_031866546.1">
    <property type="nucleotide sequence ID" value="XM_032017115.1"/>
</dbReference>
<sequence length="1517" mass="169266">MRKRLLRSVDFLSNSRRDQSQHSQPRTNLSPGESNIPHSTSTVLQDAESSTPAVTSQVLLPQNIEDNVSITELWTQAYEKLRIEDKGLVEKYEKNLNESLRSEQNSAIEPGASIREKTEIVLKDRMDEVNRNQWKIRFGTSEIPVKEVVQNVVSVINWTDAFVKSAIGENLPASIAWAGVSLLLVPISNSSEQLAKLAAGLEEISSLITQSKLREKLYRKRYELTVDATRDLQGHAEYKGTLEALYVQILKFQATSYNYYIKHSRPRVLSDMVAWNDWETMLQDVQQKNNEFEEVNKIWKDENHYEEWVEIRRYHEQSLTQWSGMAHELSGLREAITCNEKDKERKDILKWLCDIDPSSMYNTNCNAHVKGTNNWLLEDSPEFKKLATTPRSFLWLHGKAGSGKSVLSSSVISHLKDKVKRNSTMALAYFYFSFSDQKKQTVAGMLSSLIKQFCACRPNIPRDLGEYKVKDERPSLQLLQEMLAQSMSGFSAAFIVIDGLDECPEQNENQVEERDLLLVALGNMAAADNVHIFCTSRKEHDISVAMKEILADSSHTNEIDLADQQHQKHIDQDIGLFIDTKLKSKGANFWPVEIRKKAKTKLLQKADGMIQYVSYQFQALSKCATIQEVDNALEDLPDGLDKIYERILESIDEKSQEKVLRVLKWLVCSGRRLTTNEVAEIFVFCPENTHLLSDTERLFDDNLVLKQLSSLVISEKHISFSGTYTYVRLAHFSVKEYLTSDRISKGRSARFGFNEMDAMVDVMRGCLVYLLQCTGDENEEIYSGNDGFNLRRIFRLYEYASQFWPVHFENTPRECWQPELSKFALRAFTMRSRSLASTLNCYHLSGIKKLTDQDFMLRPYLYTAVRGFIRLTEMLFSAHQYLTKEDLDVALQCAASSESPSLVELILEKGADVNAKSAELGDALQQAATRRGIYVVTLLLDRGADASANVWTDLEAVGYGYFPYRDGVCGSALQAAMANGHMATVRLLLNRGARIDLNSKDTSLVIASAVTPNSVECLQFVLEMGVEMGVEINNKGGRALHRAARMGNIAAVRMLLEKGVDVNAQGGWFGNALQAACVQYDGEELVRFLVKAGANVNSTGGYYGTALQASAHRSHGKITRFLVENGADVTIVRGKYGNALQAALGTTNSFYDDPPGIELFSGQRMCSVVAEGSVYGTALQAAGIRLLQPHLMKQLLSNGANVNAQGGFFGTALQAACRVGSLEAARMLLDHGAQVNLVGGVYGTALQAACSKWEWKGAPNLQIVRLLLNNHADVQIQGGYYGSAWHAAAANCAPDVLEVFLQCGIDVNDARGERHPTALQAALQVATCYRNHTAKIQFLLNHGADPTLAAGKYGLPLQWACTAESQKNPLPDAVYLGSLGEAYRPDWGYERVKFLLDTCSTIDVNAKSGLFNTALQAAAYMGSAKLVQLLLDRGAQCDVYGAKYGNALNAAVIKGHWDSVDVLLKAGAVPDCHRVDRVDEEWLLEVEKDDGQGAVQRYRKFWEVQSDFDKSHQRSVT</sequence>
<dbReference type="Gene3D" id="1.25.40.20">
    <property type="entry name" value="Ankyrin repeat-containing domain"/>
    <property type="match status" value="2"/>
</dbReference>
<reference evidence="5 6" key="1">
    <citation type="journal article" date="2018" name="IMA Fungus">
        <title>IMA Genome-F 9: Draft genome sequence of Annulohypoxylon stygium, Aspergillus mulundensis, Berkeleyomyces basicola (syn. Thielaviopsis basicola), Ceratocystis smalleyi, two Cercospora beticola strains, Coleophoma cylindrospora, Fusarium fracticaudum, Phialophora cf. hyalina, and Morchella septimelata.</title>
        <authorList>
            <person name="Wingfield B.D."/>
            <person name="Bills G.F."/>
            <person name="Dong Y."/>
            <person name="Huang W."/>
            <person name="Nel W.J."/>
            <person name="Swalarsk-Parry B.S."/>
            <person name="Vaghefi N."/>
            <person name="Wilken P.M."/>
            <person name="An Z."/>
            <person name="de Beer Z.W."/>
            <person name="De Vos L."/>
            <person name="Chen L."/>
            <person name="Duong T.A."/>
            <person name="Gao Y."/>
            <person name="Hammerbacher A."/>
            <person name="Kikkert J.R."/>
            <person name="Li Y."/>
            <person name="Li H."/>
            <person name="Li K."/>
            <person name="Li Q."/>
            <person name="Liu X."/>
            <person name="Ma X."/>
            <person name="Naidoo K."/>
            <person name="Pethybridge S.J."/>
            <person name="Sun J."/>
            <person name="Steenkamp E.T."/>
            <person name="van der Nest M.A."/>
            <person name="van Wyk S."/>
            <person name="Wingfield M.J."/>
            <person name="Xiong C."/>
            <person name="Yue Q."/>
            <person name="Zhang X."/>
        </authorList>
    </citation>
    <scope>NUCLEOTIDE SEQUENCE [LARGE SCALE GENOMIC DNA]</scope>
    <source>
        <strain evidence="5 6">BP 5553</strain>
    </source>
</reference>
<dbReference type="InterPro" id="IPR031359">
    <property type="entry name" value="NACHT_N"/>
</dbReference>
<dbReference type="SUPFAM" id="SSF48403">
    <property type="entry name" value="Ankyrin repeat"/>
    <property type="match status" value="2"/>
</dbReference>
<evidence type="ECO:0000313" key="6">
    <source>
        <dbReference type="Proteomes" id="UP000254866"/>
    </source>
</evidence>
<feature type="region of interest" description="Disordered" evidence="3">
    <location>
        <begin position="9"/>
        <end position="49"/>
    </location>
</feature>
<evidence type="ECO:0000313" key="5">
    <source>
        <dbReference type="EMBL" id="RDL33053.1"/>
    </source>
</evidence>
<dbReference type="STRING" id="2656787.A0A370TED1"/>
<accession>A0A370TED1</accession>
<keyword evidence="1" id="KW-0677">Repeat</keyword>
<gene>
    <name evidence="5" type="ORF">BP5553_08492</name>
</gene>
<dbReference type="PANTHER" id="PTHR10039">
    <property type="entry name" value="AMELOGENIN"/>
    <property type="match status" value="1"/>
</dbReference>
<dbReference type="SUPFAM" id="SSF52540">
    <property type="entry name" value="P-loop containing nucleoside triphosphate hydrolases"/>
    <property type="match status" value="1"/>
</dbReference>
<dbReference type="InterPro" id="IPR036770">
    <property type="entry name" value="Ankyrin_rpt-contain_sf"/>
</dbReference>
<dbReference type="PROSITE" id="PS50088">
    <property type="entry name" value="ANK_REPEAT"/>
    <property type="match status" value="5"/>
</dbReference>
<dbReference type="InterPro" id="IPR027417">
    <property type="entry name" value="P-loop_NTPase"/>
</dbReference>
<keyword evidence="2" id="KW-0040">ANK repeat</keyword>
<evidence type="ECO:0000256" key="3">
    <source>
        <dbReference type="SAM" id="MobiDB-lite"/>
    </source>
</evidence>
<feature type="repeat" description="ANK" evidence="2">
    <location>
        <begin position="886"/>
        <end position="918"/>
    </location>
</feature>
<feature type="compositionally biased region" description="Polar residues" evidence="3">
    <location>
        <begin position="21"/>
        <end position="49"/>
    </location>
</feature>
<dbReference type="Pfam" id="PF12796">
    <property type="entry name" value="Ank_2"/>
    <property type="match status" value="3"/>
</dbReference>
<proteinExistence type="predicted"/>
<keyword evidence="6" id="KW-1185">Reference proteome</keyword>
<dbReference type="OrthoDB" id="4772757at2759"/>
<evidence type="ECO:0000256" key="2">
    <source>
        <dbReference type="PROSITE-ProRule" id="PRU00023"/>
    </source>
</evidence>
<feature type="domain" description="NACHT" evidence="4">
    <location>
        <begin position="392"/>
        <end position="537"/>
    </location>
</feature>
<organism evidence="5 6">
    <name type="scientific">Venustampulla echinocandica</name>
    <dbReference type="NCBI Taxonomy" id="2656787"/>
    <lineage>
        <taxon>Eukaryota</taxon>
        <taxon>Fungi</taxon>
        <taxon>Dikarya</taxon>
        <taxon>Ascomycota</taxon>
        <taxon>Pezizomycotina</taxon>
        <taxon>Leotiomycetes</taxon>
        <taxon>Helotiales</taxon>
        <taxon>Pleuroascaceae</taxon>
        <taxon>Venustampulla</taxon>
    </lineage>
</organism>
<dbReference type="Pfam" id="PF24883">
    <property type="entry name" value="NPHP3_N"/>
    <property type="match status" value="1"/>
</dbReference>
<dbReference type="Proteomes" id="UP000254866">
    <property type="component" value="Unassembled WGS sequence"/>
</dbReference>
<dbReference type="Pfam" id="PF00023">
    <property type="entry name" value="Ank"/>
    <property type="match status" value="2"/>
</dbReference>
<name>A0A370TED1_9HELO</name>
<evidence type="ECO:0000259" key="4">
    <source>
        <dbReference type="PROSITE" id="PS50837"/>
    </source>
</evidence>
<protein>
    <recommendedName>
        <fullName evidence="4">NACHT domain-containing protein</fullName>
    </recommendedName>
</protein>
<dbReference type="Pfam" id="PF17100">
    <property type="entry name" value="NACHT_N"/>
    <property type="match status" value="1"/>
</dbReference>
<comment type="caution">
    <text evidence="5">The sequence shown here is derived from an EMBL/GenBank/DDBJ whole genome shotgun (WGS) entry which is preliminary data.</text>
</comment>
<dbReference type="PANTHER" id="PTHR10039:SF16">
    <property type="entry name" value="GPI INOSITOL-DEACYLASE"/>
    <property type="match status" value="1"/>
</dbReference>
<dbReference type="InterPro" id="IPR007111">
    <property type="entry name" value="NACHT_NTPase"/>
</dbReference>
<feature type="repeat" description="ANK" evidence="2">
    <location>
        <begin position="1035"/>
        <end position="1067"/>
    </location>
</feature>
<feature type="repeat" description="ANK" evidence="2">
    <location>
        <begin position="971"/>
        <end position="1000"/>
    </location>
</feature>